<reference evidence="1 2" key="1">
    <citation type="journal article" date="2019" name="Commun. Biol.">
        <title>The bagworm genome reveals a unique fibroin gene that provides high tensile strength.</title>
        <authorList>
            <person name="Kono N."/>
            <person name="Nakamura H."/>
            <person name="Ohtoshi R."/>
            <person name="Tomita M."/>
            <person name="Numata K."/>
            <person name="Arakawa K."/>
        </authorList>
    </citation>
    <scope>NUCLEOTIDE SEQUENCE [LARGE SCALE GENOMIC DNA]</scope>
</reference>
<protein>
    <submittedName>
        <fullName evidence="1">Uncharacterized protein</fullName>
    </submittedName>
</protein>
<evidence type="ECO:0000313" key="1">
    <source>
        <dbReference type="EMBL" id="GBP70868.1"/>
    </source>
</evidence>
<keyword evidence="2" id="KW-1185">Reference proteome</keyword>
<name>A0A4C1Y4M8_EUMVA</name>
<accession>A0A4C1Y4M8</accession>
<comment type="caution">
    <text evidence="1">The sequence shown here is derived from an EMBL/GenBank/DDBJ whole genome shotgun (WGS) entry which is preliminary data.</text>
</comment>
<organism evidence="1 2">
    <name type="scientific">Eumeta variegata</name>
    <name type="common">Bagworm moth</name>
    <name type="synonym">Eumeta japonica</name>
    <dbReference type="NCBI Taxonomy" id="151549"/>
    <lineage>
        <taxon>Eukaryota</taxon>
        <taxon>Metazoa</taxon>
        <taxon>Ecdysozoa</taxon>
        <taxon>Arthropoda</taxon>
        <taxon>Hexapoda</taxon>
        <taxon>Insecta</taxon>
        <taxon>Pterygota</taxon>
        <taxon>Neoptera</taxon>
        <taxon>Endopterygota</taxon>
        <taxon>Lepidoptera</taxon>
        <taxon>Glossata</taxon>
        <taxon>Ditrysia</taxon>
        <taxon>Tineoidea</taxon>
        <taxon>Psychidae</taxon>
        <taxon>Oiketicinae</taxon>
        <taxon>Eumeta</taxon>
    </lineage>
</organism>
<evidence type="ECO:0000313" key="2">
    <source>
        <dbReference type="Proteomes" id="UP000299102"/>
    </source>
</evidence>
<dbReference type="Proteomes" id="UP000299102">
    <property type="component" value="Unassembled WGS sequence"/>
</dbReference>
<gene>
    <name evidence="1" type="ORF">EVAR_53532_1</name>
</gene>
<dbReference type="EMBL" id="BGZK01001088">
    <property type="protein sequence ID" value="GBP70868.1"/>
    <property type="molecule type" value="Genomic_DNA"/>
</dbReference>
<dbReference type="AlphaFoldDB" id="A0A4C1Y4M8"/>
<proteinExistence type="predicted"/>
<sequence length="141" mass="15733">METRANKRKFSAKTSECIPDVATTRLGGVFAEPRGMETAGTSRTATRVQVGAIFLSTFSCEVIVEWVDDAYFHRKSCKIYIETFSQCYSGRAARSRGLRYVPSGACGTESGDWRPDLEAALSGNPGRHYQKRNLYRFAAWS</sequence>